<feature type="region of interest" description="Disordered" evidence="1">
    <location>
        <begin position="157"/>
        <end position="190"/>
    </location>
</feature>
<feature type="compositionally biased region" description="Low complexity" evidence="1">
    <location>
        <begin position="111"/>
        <end position="124"/>
    </location>
</feature>
<dbReference type="Proteomes" id="UP000298327">
    <property type="component" value="Unassembled WGS sequence"/>
</dbReference>
<gene>
    <name evidence="2" type="ORF">EVG20_g5951</name>
</gene>
<proteinExistence type="predicted"/>
<accession>A0A4Y9YPD0</accession>
<dbReference type="InterPro" id="IPR029063">
    <property type="entry name" value="SAM-dependent_MTases_sf"/>
</dbReference>
<feature type="compositionally biased region" description="Acidic residues" evidence="1">
    <location>
        <begin position="166"/>
        <end position="187"/>
    </location>
</feature>
<protein>
    <recommendedName>
        <fullName evidence="4">Methyltransferase domain-containing protein</fullName>
    </recommendedName>
</protein>
<evidence type="ECO:0000256" key="1">
    <source>
        <dbReference type="SAM" id="MobiDB-lite"/>
    </source>
</evidence>
<evidence type="ECO:0000313" key="2">
    <source>
        <dbReference type="EMBL" id="TFY64436.1"/>
    </source>
</evidence>
<keyword evidence="3" id="KW-1185">Reference proteome</keyword>
<name>A0A4Y9YPD0_9AGAM</name>
<reference evidence="2 3" key="1">
    <citation type="submission" date="2019-02" db="EMBL/GenBank/DDBJ databases">
        <title>Genome sequencing of the rare red list fungi Dentipellis fragilis.</title>
        <authorList>
            <person name="Buettner E."/>
            <person name="Kellner H."/>
        </authorList>
    </citation>
    <scope>NUCLEOTIDE SEQUENCE [LARGE SCALE GENOMIC DNA]</scope>
    <source>
        <strain evidence="2 3">DSM 105465</strain>
    </source>
</reference>
<dbReference type="AlphaFoldDB" id="A0A4Y9YPD0"/>
<comment type="caution">
    <text evidence="2">The sequence shown here is derived from an EMBL/GenBank/DDBJ whole genome shotgun (WGS) entry which is preliminary data.</text>
</comment>
<evidence type="ECO:0000313" key="3">
    <source>
        <dbReference type="Proteomes" id="UP000298327"/>
    </source>
</evidence>
<dbReference type="EMBL" id="SEOQ01000373">
    <property type="protein sequence ID" value="TFY64436.1"/>
    <property type="molecule type" value="Genomic_DNA"/>
</dbReference>
<dbReference type="Gene3D" id="3.40.50.150">
    <property type="entry name" value="Vaccinia Virus protein VP39"/>
    <property type="match status" value="1"/>
</dbReference>
<dbReference type="STRING" id="205917.A0A4Y9YPD0"/>
<evidence type="ECO:0008006" key="4">
    <source>
        <dbReference type="Google" id="ProtNLM"/>
    </source>
</evidence>
<feature type="region of interest" description="Disordered" evidence="1">
    <location>
        <begin position="111"/>
        <end position="145"/>
    </location>
</feature>
<organism evidence="2 3">
    <name type="scientific">Dentipellis fragilis</name>
    <dbReference type="NCBI Taxonomy" id="205917"/>
    <lineage>
        <taxon>Eukaryota</taxon>
        <taxon>Fungi</taxon>
        <taxon>Dikarya</taxon>
        <taxon>Basidiomycota</taxon>
        <taxon>Agaricomycotina</taxon>
        <taxon>Agaricomycetes</taxon>
        <taxon>Russulales</taxon>
        <taxon>Hericiaceae</taxon>
        <taxon>Dentipellis</taxon>
    </lineage>
</organism>
<sequence length="312" mass="34068">MQCSRRSSVDTPQTDPSSLYITPYRIDEKLNTQLRLSKPSTSYTANIVTVNLLHPTTHPSHHALRRHVLLRHVRQVLPHGRRSCTARPDVEEPPRMQLLQSPLLEQELAENTGTTTARSARSTSIPPPGSASYDSSLPPLLTPTRNSFAHSTLQHIETASVHRDDSDDDEEDDDCELDEPPPGWEDEYGGRVYPEENEAAAAALAAEEAQEARACSTFDTNTSVKEYWDEDEFHSEEYTNAELAAGVAALCRSDESPTAGADIGAGTGAMTVAVGAKANTALGTGIDAEEAIEELAKYFEVVEVVDRRRASV</sequence>